<dbReference type="Proteomes" id="UP001651158">
    <property type="component" value="Unassembled WGS sequence"/>
</dbReference>
<feature type="region of interest" description="Disordered" evidence="3">
    <location>
        <begin position="1015"/>
        <end position="1083"/>
    </location>
</feature>
<feature type="compositionally biased region" description="Basic residues" evidence="3">
    <location>
        <begin position="673"/>
        <end position="685"/>
    </location>
</feature>
<keyword evidence="6" id="KW-1185">Reference proteome</keyword>
<feature type="compositionally biased region" description="Low complexity" evidence="3">
    <location>
        <begin position="1154"/>
        <end position="1170"/>
    </location>
</feature>
<dbReference type="PROSITE" id="PS50014">
    <property type="entry name" value="BROMODOMAIN_2"/>
    <property type="match status" value="1"/>
</dbReference>
<dbReference type="PANTHER" id="PTHR31095:SF3">
    <property type="entry name" value="RIKEN CDNA 9930021J03 GENE"/>
    <property type="match status" value="1"/>
</dbReference>
<comment type="caution">
    <text evidence="5">The sequence shown here is derived from an EMBL/GenBank/DDBJ whole genome shotgun (WGS) entry which is preliminary data.</text>
</comment>
<feature type="compositionally biased region" description="Polar residues" evidence="3">
    <location>
        <begin position="373"/>
        <end position="388"/>
    </location>
</feature>
<dbReference type="InterPro" id="IPR040214">
    <property type="entry name" value="BRD10"/>
</dbReference>
<feature type="region of interest" description="Disordered" evidence="3">
    <location>
        <begin position="368"/>
        <end position="411"/>
    </location>
</feature>
<dbReference type="Gene3D" id="1.20.920.10">
    <property type="entry name" value="Bromodomain-like"/>
    <property type="match status" value="1"/>
</dbReference>
<dbReference type="CDD" id="cd04369">
    <property type="entry name" value="Bromodomain"/>
    <property type="match status" value="1"/>
</dbReference>
<accession>A0ABR4QAV6</accession>
<dbReference type="Pfam" id="PF23450">
    <property type="entry name" value="KIAA2026_hel"/>
    <property type="match status" value="1"/>
</dbReference>
<feature type="compositionally biased region" description="Polar residues" evidence="3">
    <location>
        <begin position="807"/>
        <end position="816"/>
    </location>
</feature>
<feature type="region of interest" description="Disordered" evidence="3">
    <location>
        <begin position="669"/>
        <end position="690"/>
    </location>
</feature>
<protein>
    <submittedName>
        <fullName evidence="5">Bromodomain-containing factor 1</fullName>
    </submittedName>
</protein>
<proteinExistence type="predicted"/>
<dbReference type="Pfam" id="PF00439">
    <property type="entry name" value="Bromodomain"/>
    <property type="match status" value="1"/>
</dbReference>
<evidence type="ECO:0000313" key="5">
    <source>
        <dbReference type="EMBL" id="KAL5106746.1"/>
    </source>
</evidence>
<feature type="compositionally biased region" description="Low complexity" evidence="3">
    <location>
        <begin position="727"/>
        <end position="747"/>
    </location>
</feature>
<evidence type="ECO:0000256" key="2">
    <source>
        <dbReference type="PROSITE-ProRule" id="PRU00035"/>
    </source>
</evidence>
<feature type="compositionally biased region" description="Basic and acidic residues" evidence="3">
    <location>
        <begin position="1138"/>
        <end position="1148"/>
    </location>
</feature>
<dbReference type="PRINTS" id="PR00503">
    <property type="entry name" value="BROMODOMAIN"/>
</dbReference>
<dbReference type="InterPro" id="IPR001487">
    <property type="entry name" value="Bromodomain"/>
</dbReference>
<organism evidence="5 6">
    <name type="scientific">Taenia crassiceps</name>
    <dbReference type="NCBI Taxonomy" id="6207"/>
    <lineage>
        <taxon>Eukaryota</taxon>
        <taxon>Metazoa</taxon>
        <taxon>Spiralia</taxon>
        <taxon>Lophotrochozoa</taxon>
        <taxon>Platyhelminthes</taxon>
        <taxon>Cestoda</taxon>
        <taxon>Eucestoda</taxon>
        <taxon>Cyclophyllidea</taxon>
        <taxon>Taeniidae</taxon>
        <taxon>Taenia</taxon>
    </lineage>
</organism>
<feature type="compositionally biased region" description="Basic residues" evidence="3">
    <location>
        <begin position="1041"/>
        <end position="1060"/>
    </location>
</feature>
<feature type="region of interest" description="Disordered" evidence="3">
    <location>
        <begin position="1138"/>
        <end position="1177"/>
    </location>
</feature>
<dbReference type="InterPro" id="IPR056522">
    <property type="entry name" value="KIAA2026_hel"/>
</dbReference>
<evidence type="ECO:0000313" key="6">
    <source>
        <dbReference type="Proteomes" id="UP001651158"/>
    </source>
</evidence>
<evidence type="ECO:0000256" key="1">
    <source>
        <dbReference type="ARBA" id="ARBA00023117"/>
    </source>
</evidence>
<name>A0ABR4QAV6_9CEST</name>
<feature type="compositionally biased region" description="Basic and acidic residues" evidence="3">
    <location>
        <begin position="1015"/>
        <end position="1030"/>
    </location>
</feature>
<dbReference type="SUPFAM" id="SSF47370">
    <property type="entry name" value="Bromodomain"/>
    <property type="match status" value="1"/>
</dbReference>
<feature type="domain" description="Bromo" evidence="4">
    <location>
        <begin position="27"/>
        <end position="99"/>
    </location>
</feature>
<dbReference type="PANTHER" id="PTHR31095">
    <property type="entry name" value="RIKEN CDNA 9930021J03 GENE"/>
    <property type="match status" value="1"/>
</dbReference>
<gene>
    <name evidence="5" type="ORF">TcWFU_003925</name>
</gene>
<keyword evidence="1 2" id="KW-0103">Bromodomain</keyword>
<evidence type="ECO:0000256" key="3">
    <source>
        <dbReference type="SAM" id="MobiDB-lite"/>
    </source>
</evidence>
<sequence length="1303" mass="143823">MAGIHSPDSSKELAIARQILNYIMSPSNANIALPFMYRIDAQALDLPKYDEVVRFPMWLGKILEKLDQNKYPGLREFVCDFRLILVNCFRYNGVSSRMGRIAEKLETLFEQKLQLLPQELRAKTSLHASLGCGSTSHDANDNGPIRRRASTRHYGGNLDSQISHPVRGLMEELEHSVPLQEIGGGGASFAAGPSTNFATAFLYEASPGLPVTSANSYALLVARLTEWQRRQHEADLEASWKDWWQANTQARTHLSQLRKCPQFLQAFQLLWLMDHYLKFSDAMAVGTTLFHVVAAAFHGDSAMESAMLPLTTSSSSSPRRLSLTELELGVCAAPQASLCLSACISRLLHTPREREAVDSAIVAVKKRQEQQRSEVVNNGSTSAASTMLTEEDEVEGSGEAGEESTRLASRRLQSSHVNTVKTLAVPPYEVWERRLAERLAQLYQDMPPEKRMEDPVRFERRYGVSQAFFIVCGNDQSPLEKKRFHELTAQQQAHILFALASNVLLSNANFGLGENLRASMDKHFVWGATRPTTIGFDAFRDLTFFHFPEIMLSEAPRIMQYRFPPPDIFDGDYFSSPSLGFLPSPPPTLDSPVSLPGAVSRLPTWMEPELAHLVRSHLLTLMEREVEVVSARCSKQRDSSNNRKAMKKVRSKIRSLTFLMEPFQTAEKDSKTLKGKAKAKAKRKKVELDPSQSSVDVKLADFAFVNRISCGIVPASAVYARKAGGQSSRSSLRAVESSASLAESTATHTNTSEAPTPNPPKFFQGDEEEEDSNPPESLHHSEEEEGNGVDSQFNRGLRKDNSDVDCNGSSGSTASTIPFCEASDDGKTTPTVDELKREEKSVVVAGSVVEDPMVSQCNGFSAVEKEEDVKDSSETVGNYRDEISGCGRVKEEASGEKKAKEVGELIAKAAESEVDASHSFDTVVHDLDSFHVFQRDIASRLATGRRLLEELSAACEAVESAKTTETPTASIDDCSTLRTVIDRIAAELGDAVLKRIKADPQLAVALQQQQAVKVEAEQVDVGKPREKVEEEAIGSKLSKNPQKRRKSGFSTSRPRKSARRSRAETMAAAGTAELEVEAESKPTSTVRHLLRLHEEALASLIELADSLNALEVDAKSNEEDRLAAERLTGLLLRKDIEARQPKPVEKPKPKPRVSILSPPSQSQTQSQLPSHPRPSIPSVENRVALRHSLRPLHSPTISVPTTRFHLSSPPSVSRFLTQPSPIFIRRAPPPPPAQPSAHRPRRIFRFYDTLFTEEGRPVRLEANGAVVYIPPESVPLGHRQMAMQMIERFRASSAAAATASPPS</sequence>
<dbReference type="InterPro" id="IPR036427">
    <property type="entry name" value="Bromodomain-like_sf"/>
</dbReference>
<dbReference type="EMBL" id="JAKROA010000005">
    <property type="protein sequence ID" value="KAL5106746.1"/>
    <property type="molecule type" value="Genomic_DNA"/>
</dbReference>
<reference evidence="5 6" key="1">
    <citation type="journal article" date="2022" name="Front. Cell. Infect. Microbiol.">
        <title>The Genomes of Two Strains of Taenia crassiceps the Animal Model for the Study of Human Cysticercosis.</title>
        <authorList>
            <person name="Bobes R.J."/>
            <person name="Estrada K."/>
            <person name="Rios-Valencia D.G."/>
            <person name="Calderon-Gallegos A."/>
            <person name="de la Torre P."/>
            <person name="Carrero J.C."/>
            <person name="Sanchez-Flores A."/>
            <person name="Laclette J.P."/>
        </authorList>
    </citation>
    <scope>NUCLEOTIDE SEQUENCE [LARGE SCALE GENOMIC DNA]</scope>
    <source>
        <strain evidence="5">WFUcys</strain>
    </source>
</reference>
<feature type="compositionally biased region" description="Acidic residues" evidence="3">
    <location>
        <begin position="389"/>
        <end position="402"/>
    </location>
</feature>
<dbReference type="SMART" id="SM00297">
    <property type="entry name" value="BROMO"/>
    <property type="match status" value="1"/>
</dbReference>
<feature type="region of interest" description="Disordered" evidence="3">
    <location>
        <begin position="724"/>
        <end position="836"/>
    </location>
</feature>
<evidence type="ECO:0000259" key="4">
    <source>
        <dbReference type="PROSITE" id="PS50014"/>
    </source>
</evidence>